<dbReference type="InterPro" id="IPR003594">
    <property type="entry name" value="HATPase_dom"/>
</dbReference>
<evidence type="ECO:0000256" key="1">
    <source>
        <dbReference type="ARBA" id="ARBA00000085"/>
    </source>
</evidence>
<evidence type="ECO:0000256" key="18">
    <source>
        <dbReference type="ARBA" id="ARBA00030800"/>
    </source>
</evidence>
<dbReference type="OrthoDB" id="9778366at2"/>
<dbReference type="SUPFAM" id="SSF55874">
    <property type="entry name" value="ATPase domain of HSP90 chaperone/DNA topoisomerase II/histidine kinase"/>
    <property type="match status" value="1"/>
</dbReference>
<dbReference type="GO" id="GO:0046983">
    <property type="term" value="F:protein dimerization activity"/>
    <property type="evidence" value="ECO:0007669"/>
    <property type="project" value="InterPro"/>
</dbReference>
<sequence>MKYIIHNIAVLCNILLFSTAFSQNSKQIINLQNKLHSGNSTGFEIALKEIDSSSLSLQDKALYYYLNAKNYEVNNEDDKAYEYLRVSRSLYIAIDSIGKAMDINLDITYLLQSQEQNNIRYKSYIEEYIGYAEEIKDTLRLARGYGNMAMYHAFNGDYPVCVNYYRKGLNLIKGQNHKTVESAFYNNLANLYNENLHQPDSGIYYLKKKFIILNEINAAPEDYYHYYVNLAASYHHKKDFVTANIHLQSADSLPITNYELKSKFIIYSNFHKNYAELGDYENAYKYLLLTQQYNDSINVTEQNIAINDIHTKYKTKEKELENELLKKDAKNSEILLYIIVGLLFVSIVIAFLIVKNAKRKEKISRQEKLIEKQKLEKALKDYELNSIDIMLEGQEKERQRIANELHDNLGSMLATLKINFENLKLRKGELREDEYKLYKKTDELIEEAYQKVRRLAHVKNAGVLASEGLIPALKKLTEKVSVPSLKFDFSAYGFNEKLHNSQEIAIFRIVQELTTNIIKHAQATEASIQLTNHDDIINVIIEDNGVGFNIDKIDPEDGMGIVSIQKKIKQLGGSFVVDSTPNKGTTILIDLPI</sequence>
<dbReference type="RefSeq" id="WP_114678821.1">
    <property type="nucleotide sequence ID" value="NZ_CP031188.1"/>
</dbReference>
<reference evidence="22 23" key="1">
    <citation type="submission" date="2018-07" db="EMBL/GenBank/DDBJ databases">
        <title>Complete genome sequence of Flavobacterium arcticum type strain SM1502T.</title>
        <authorList>
            <person name="Li Y."/>
            <person name="Li D.-D."/>
        </authorList>
    </citation>
    <scope>NUCLEOTIDE SEQUENCE [LARGE SCALE GENOMIC DNA]</scope>
    <source>
        <strain evidence="22 23">SM1502</strain>
    </source>
</reference>
<keyword evidence="16" id="KW-0411">Iron-sulfur</keyword>
<dbReference type="Pfam" id="PF07730">
    <property type="entry name" value="HisKA_3"/>
    <property type="match status" value="1"/>
</dbReference>
<evidence type="ECO:0000313" key="23">
    <source>
        <dbReference type="Proteomes" id="UP000253951"/>
    </source>
</evidence>
<comment type="catalytic activity">
    <reaction evidence="1">
        <text>ATP + protein L-histidine = ADP + protein N-phospho-L-histidine.</text>
        <dbReference type="EC" id="2.7.13.3"/>
    </reaction>
</comment>
<dbReference type="Gene3D" id="1.20.5.1930">
    <property type="match status" value="1"/>
</dbReference>
<dbReference type="InterPro" id="IPR050482">
    <property type="entry name" value="Sensor_HK_TwoCompSys"/>
</dbReference>
<evidence type="ECO:0000256" key="6">
    <source>
        <dbReference type="ARBA" id="ARBA00022485"/>
    </source>
</evidence>
<gene>
    <name evidence="22" type="ORF">DVK85_12815</name>
</gene>
<keyword evidence="14" id="KW-0408">Iron</keyword>
<evidence type="ECO:0000256" key="15">
    <source>
        <dbReference type="ARBA" id="ARBA00023012"/>
    </source>
</evidence>
<keyword evidence="19" id="KW-1133">Transmembrane helix</keyword>
<dbReference type="GO" id="GO:0000155">
    <property type="term" value="F:phosphorelay sensor kinase activity"/>
    <property type="evidence" value="ECO:0007669"/>
    <property type="project" value="InterPro"/>
</dbReference>
<proteinExistence type="predicted"/>
<feature type="domain" description="Histidine kinase" evidence="21">
    <location>
        <begin position="400"/>
        <end position="593"/>
    </location>
</feature>
<dbReference type="GO" id="GO:0016020">
    <property type="term" value="C:membrane"/>
    <property type="evidence" value="ECO:0007669"/>
    <property type="project" value="InterPro"/>
</dbReference>
<evidence type="ECO:0000256" key="20">
    <source>
        <dbReference type="SAM" id="SignalP"/>
    </source>
</evidence>
<keyword evidence="10" id="KW-0479">Metal-binding</keyword>
<dbReference type="GO" id="GO:0046872">
    <property type="term" value="F:metal ion binding"/>
    <property type="evidence" value="ECO:0007669"/>
    <property type="project" value="UniProtKB-KW"/>
</dbReference>
<evidence type="ECO:0000256" key="13">
    <source>
        <dbReference type="ARBA" id="ARBA00022840"/>
    </source>
</evidence>
<evidence type="ECO:0000256" key="7">
    <source>
        <dbReference type="ARBA" id="ARBA00022490"/>
    </source>
</evidence>
<keyword evidence="20" id="KW-0732">Signal</keyword>
<organism evidence="22 23">
    <name type="scientific">Flavobacterium arcticum</name>
    <dbReference type="NCBI Taxonomy" id="1784713"/>
    <lineage>
        <taxon>Bacteria</taxon>
        <taxon>Pseudomonadati</taxon>
        <taxon>Bacteroidota</taxon>
        <taxon>Flavobacteriia</taxon>
        <taxon>Flavobacteriales</taxon>
        <taxon>Flavobacteriaceae</taxon>
        <taxon>Flavobacterium</taxon>
    </lineage>
</organism>
<dbReference type="PRINTS" id="PR00344">
    <property type="entry name" value="BCTRLSENSOR"/>
</dbReference>
<keyword evidence="19" id="KW-0472">Membrane</keyword>
<dbReference type="KEGG" id="fat:DVK85_12815"/>
<keyword evidence="19" id="KW-0812">Transmembrane</keyword>
<dbReference type="GO" id="GO:0005524">
    <property type="term" value="F:ATP binding"/>
    <property type="evidence" value="ECO:0007669"/>
    <property type="project" value="UniProtKB-KW"/>
</dbReference>
<keyword evidence="15" id="KW-0902">Two-component regulatory system</keyword>
<comment type="function">
    <text evidence="17">Member of the two-component regulatory system NreB/NreC involved in the control of dissimilatory nitrate/nitrite reduction in response to oxygen. NreB functions as a direct oxygen sensor histidine kinase which is autophosphorylated, in the absence of oxygen, probably at the conserved histidine residue, and transfers its phosphate group probably to a conserved aspartate residue of NreC. NreB/NreC activates the expression of the nitrate (narGHJI) and nitrite (nir) reductase operons, as well as the putative nitrate transporter gene narT.</text>
</comment>
<dbReference type="AlphaFoldDB" id="A0A345HEQ3"/>
<name>A0A345HEQ3_9FLAO</name>
<dbReference type="InterPro" id="IPR004358">
    <property type="entry name" value="Sig_transdc_His_kin-like_C"/>
</dbReference>
<keyword evidence="7" id="KW-0963">Cytoplasm</keyword>
<dbReference type="PANTHER" id="PTHR24421">
    <property type="entry name" value="NITRATE/NITRITE SENSOR PROTEIN NARX-RELATED"/>
    <property type="match status" value="1"/>
</dbReference>
<dbReference type="Proteomes" id="UP000253951">
    <property type="component" value="Chromosome"/>
</dbReference>
<dbReference type="SUPFAM" id="SSF48452">
    <property type="entry name" value="TPR-like"/>
    <property type="match status" value="1"/>
</dbReference>
<feature type="signal peptide" evidence="20">
    <location>
        <begin position="1"/>
        <end position="22"/>
    </location>
</feature>
<evidence type="ECO:0000256" key="10">
    <source>
        <dbReference type="ARBA" id="ARBA00022723"/>
    </source>
</evidence>
<dbReference type="InterPro" id="IPR011990">
    <property type="entry name" value="TPR-like_helical_dom_sf"/>
</dbReference>
<evidence type="ECO:0000256" key="11">
    <source>
        <dbReference type="ARBA" id="ARBA00022741"/>
    </source>
</evidence>
<dbReference type="InterPro" id="IPR005467">
    <property type="entry name" value="His_kinase_dom"/>
</dbReference>
<evidence type="ECO:0000256" key="14">
    <source>
        <dbReference type="ARBA" id="ARBA00023004"/>
    </source>
</evidence>
<dbReference type="GO" id="GO:0005737">
    <property type="term" value="C:cytoplasm"/>
    <property type="evidence" value="ECO:0007669"/>
    <property type="project" value="UniProtKB-SubCell"/>
</dbReference>
<keyword evidence="6" id="KW-0004">4Fe-4S</keyword>
<dbReference type="InterPro" id="IPR011712">
    <property type="entry name" value="Sig_transdc_His_kin_sub3_dim/P"/>
</dbReference>
<evidence type="ECO:0000256" key="19">
    <source>
        <dbReference type="SAM" id="Phobius"/>
    </source>
</evidence>
<evidence type="ECO:0000256" key="9">
    <source>
        <dbReference type="ARBA" id="ARBA00022679"/>
    </source>
</evidence>
<feature type="transmembrane region" description="Helical" evidence="19">
    <location>
        <begin position="334"/>
        <end position="354"/>
    </location>
</feature>
<dbReference type="InterPro" id="IPR036890">
    <property type="entry name" value="HATPase_C_sf"/>
</dbReference>
<evidence type="ECO:0000313" key="22">
    <source>
        <dbReference type="EMBL" id="AXG75063.1"/>
    </source>
</evidence>
<accession>A0A345HEQ3</accession>
<evidence type="ECO:0000256" key="17">
    <source>
        <dbReference type="ARBA" id="ARBA00024827"/>
    </source>
</evidence>
<dbReference type="EMBL" id="CP031188">
    <property type="protein sequence ID" value="AXG75063.1"/>
    <property type="molecule type" value="Genomic_DNA"/>
</dbReference>
<dbReference type="EC" id="2.7.13.3" evidence="4"/>
<dbReference type="PANTHER" id="PTHR24421:SF10">
    <property type="entry name" value="NITRATE_NITRITE SENSOR PROTEIN NARQ"/>
    <property type="match status" value="1"/>
</dbReference>
<comment type="subcellular location">
    <subcellularLocation>
        <location evidence="3">Cytoplasm</location>
    </subcellularLocation>
</comment>
<evidence type="ECO:0000256" key="5">
    <source>
        <dbReference type="ARBA" id="ARBA00017322"/>
    </source>
</evidence>
<evidence type="ECO:0000256" key="4">
    <source>
        <dbReference type="ARBA" id="ARBA00012438"/>
    </source>
</evidence>
<dbReference type="GO" id="GO:0051539">
    <property type="term" value="F:4 iron, 4 sulfur cluster binding"/>
    <property type="evidence" value="ECO:0007669"/>
    <property type="project" value="UniProtKB-KW"/>
</dbReference>
<protein>
    <recommendedName>
        <fullName evidence="5">Oxygen sensor histidine kinase NreB</fullName>
        <ecNumber evidence="4">2.7.13.3</ecNumber>
    </recommendedName>
    <alternativeName>
        <fullName evidence="18">Nitrogen regulation protein B</fullName>
    </alternativeName>
</protein>
<dbReference type="CDD" id="cd16917">
    <property type="entry name" value="HATPase_UhpB-NarQ-NarX-like"/>
    <property type="match status" value="1"/>
</dbReference>
<dbReference type="SMART" id="SM00387">
    <property type="entry name" value="HATPase_c"/>
    <property type="match status" value="1"/>
</dbReference>
<keyword evidence="11" id="KW-0547">Nucleotide-binding</keyword>
<keyword evidence="8" id="KW-0597">Phosphoprotein</keyword>
<feature type="chain" id="PRO_5016888658" description="Oxygen sensor histidine kinase NreB" evidence="20">
    <location>
        <begin position="23"/>
        <end position="593"/>
    </location>
</feature>
<keyword evidence="23" id="KW-1185">Reference proteome</keyword>
<dbReference type="PROSITE" id="PS50109">
    <property type="entry name" value="HIS_KIN"/>
    <property type="match status" value="1"/>
</dbReference>
<evidence type="ECO:0000259" key="21">
    <source>
        <dbReference type="PROSITE" id="PS50109"/>
    </source>
</evidence>
<evidence type="ECO:0000256" key="2">
    <source>
        <dbReference type="ARBA" id="ARBA00001966"/>
    </source>
</evidence>
<keyword evidence="13" id="KW-0067">ATP-binding</keyword>
<evidence type="ECO:0000256" key="3">
    <source>
        <dbReference type="ARBA" id="ARBA00004496"/>
    </source>
</evidence>
<keyword evidence="9" id="KW-0808">Transferase</keyword>
<dbReference type="Gene3D" id="3.30.565.10">
    <property type="entry name" value="Histidine kinase-like ATPase, C-terminal domain"/>
    <property type="match status" value="1"/>
</dbReference>
<comment type="cofactor">
    <cofactor evidence="2">
        <name>[4Fe-4S] cluster</name>
        <dbReference type="ChEBI" id="CHEBI:49883"/>
    </cofactor>
</comment>
<dbReference type="Pfam" id="PF02518">
    <property type="entry name" value="HATPase_c"/>
    <property type="match status" value="1"/>
</dbReference>
<evidence type="ECO:0000256" key="16">
    <source>
        <dbReference type="ARBA" id="ARBA00023014"/>
    </source>
</evidence>
<dbReference type="Gene3D" id="1.25.40.10">
    <property type="entry name" value="Tetratricopeptide repeat domain"/>
    <property type="match status" value="1"/>
</dbReference>
<evidence type="ECO:0000256" key="8">
    <source>
        <dbReference type="ARBA" id="ARBA00022553"/>
    </source>
</evidence>
<keyword evidence="12" id="KW-0418">Kinase</keyword>
<evidence type="ECO:0000256" key="12">
    <source>
        <dbReference type="ARBA" id="ARBA00022777"/>
    </source>
</evidence>